<dbReference type="GO" id="GO:0005576">
    <property type="term" value="C:extracellular region"/>
    <property type="evidence" value="ECO:0007669"/>
    <property type="project" value="UniProtKB-SubCell"/>
</dbReference>
<comment type="pathway">
    <text evidence="3">Glycan degradation; xylan degradation.</text>
</comment>
<dbReference type="PANTHER" id="PTHR31490:SF35">
    <property type="entry name" value="ENDO-1,4-BETA-XYLANASE"/>
    <property type="match status" value="1"/>
</dbReference>
<dbReference type="GO" id="GO:0031176">
    <property type="term" value="F:endo-1,4-beta-xylanase activity"/>
    <property type="evidence" value="ECO:0007669"/>
    <property type="project" value="UniProtKB-EC"/>
</dbReference>
<dbReference type="Gene3D" id="3.20.20.80">
    <property type="entry name" value="Glycosidases"/>
    <property type="match status" value="1"/>
</dbReference>
<evidence type="ECO:0000256" key="13">
    <source>
        <dbReference type="SAM" id="Phobius"/>
    </source>
</evidence>
<keyword evidence="5" id="KW-0964">Secreted</keyword>
<comment type="subcellular location">
    <subcellularLocation>
        <location evidence="2">Secreted</location>
    </subcellularLocation>
</comment>
<feature type="transmembrane region" description="Helical" evidence="13">
    <location>
        <begin position="374"/>
        <end position="399"/>
    </location>
</feature>
<dbReference type="Proteomes" id="UP001302602">
    <property type="component" value="Unassembled WGS sequence"/>
</dbReference>
<name>A0AAN6Z087_9PEZI</name>
<evidence type="ECO:0000313" key="16">
    <source>
        <dbReference type="Proteomes" id="UP001302602"/>
    </source>
</evidence>
<comment type="caution">
    <text evidence="15">The sequence shown here is derived from an EMBL/GenBank/DDBJ whole genome shotgun (WGS) entry which is preliminary data.</text>
</comment>
<accession>A0AAN6Z087</accession>
<feature type="compositionally biased region" description="Gly residues" evidence="12">
    <location>
        <begin position="344"/>
        <end position="353"/>
    </location>
</feature>
<keyword evidence="13" id="KW-0472">Membrane</keyword>
<reference evidence="15" key="2">
    <citation type="submission" date="2023-05" db="EMBL/GenBank/DDBJ databases">
        <authorList>
            <consortium name="Lawrence Berkeley National Laboratory"/>
            <person name="Steindorff A."/>
            <person name="Hensen N."/>
            <person name="Bonometti L."/>
            <person name="Westerberg I."/>
            <person name="Brannstrom I.O."/>
            <person name="Guillou S."/>
            <person name="Cros-Aarteil S."/>
            <person name="Calhoun S."/>
            <person name="Haridas S."/>
            <person name="Kuo A."/>
            <person name="Mondo S."/>
            <person name="Pangilinan J."/>
            <person name="Riley R."/>
            <person name="Labutti K."/>
            <person name="Andreopoulos B."/>
            <person name="Lipzen A."/>
            <person name="Chen C."/>
            <person name="Yanf M."/>
            <person name="Daum C."/>
            <person name="Ng V."/>
            <person name="Clum A."/>
            <person name="Ohm R."/>
            <person name="Martin F."/>
            <person name="Silar P."/>
            <person name="Natvig D."/>
            <person name="Lalanne C."/>
            <person name="Gautier V."/>
            <person name="Ament-Velasquez S.L."/>
            <person name="Kruys A."/>
            <person name="Hutchinson M.I."/>
            <person name="Powell A.J."/>
            <person name="Barry K."/>
            <person name="Miller A.N."/>
            <person name="Grigoriev I.V."/>
            <person name="Debuchy R."/>
            <person name="Gladieux P."/>
            <person name="Thoren M.H."/>
            <person name="Johannesson H."/>
        </authorList>
    </citation>
    <scope>NUCLEOTIDE SEQUENCE</scope>
    <source>
        <strain evidence="15">CBS 731.68</strain>
    </source>
</reference>
<dbReference type="PROSITE" id="PS51760">
    <property type="entry name" value="GH10_2"/>
    <property type="match status" value="1"/>
</dbReference>
<evidence type="ECO:0000256" key="10">
    <source>
        <dbReference type="ARBA" id="ARBA00023326"/>
    </source>
</evidence>
<evidence type="ECO:0000256" key="3">
    <source>
        <dbReference type="ARBA" id="ARBA00004851"/>
    </source>
</evidence>
<evidence type="ECO:0000256" key="8">
    <source>
        <dbReference type="ARBA" id="ARBA00023277"/>
    </source>
</evidence>
<gene>
    <name evidence="15" type="ORF">N657DRAFT_582248</name>
</gene>
<proteinExistence type="inferred from homology"/>
<evidence type="ECO:0000256" key="5">
    <source>
        <dbReference type="ARBA" id="ARBA00022525"/>
    </source>
</evidence>
<evidence type="ECO:0000313" key="15">
    <source>
        <dbReference type="EMBL" id="KAK4119214.1"/>
    </source>
</evidence>
<keyword evidence="13" id="KW-0812">Transmembrane</keyword>
<dbReference type="InterPro" id="IPR001000">
    <property type="entry name" value="GH10_dom"/>
</dbReference>
<protein>
    <recommendedName>
        <fullName evidence="11">Beta-xylanase</fullName>
        <ecNumber evidence="11">3.2.1.8</ecNumber>
    </recommendedName>
</protein>
<dbReference type="GeneID" id="87826367"/>
<evidence type="ECO:0000256" key="11">
    <source>
        <dbReference type="RuleBase" id="RU361174"/>
    </source>
</evidence>
<keyword evidence="16" id="KW-1185">Reference proteome</keyword>
<comment type="similarity">
    <text evidence="4 11">Belongs to the glycosyl hydrolase 10 (cellulase F) family.</text>
</comment>
<dbReference type="Pfam" id="PF00331">
    <property type="entry name" value="Glyco_hydro_10"/>
    <property type="match status" value="1"/>
</dbReference>
<evidence type="ECO:0000256" key="7">
    <source>
        <dbReference type="ARBA" id="ARBA00022801"/>
    </source>
</evidence>
<dbReference type="EMBL" id="MU853252">
    <property type="protein sequence ID" value="KAK4119214.1"/>
    <property type="molecule type" value="Genomic_DNA"/>
</dbReference>
<evidence type="ECO:0000256" key="1">
    <source>
        <dbReference type="ARBA" id="ARBA00000681"/>
    </source>
</evidence>
<reference evidence="15" key="1">
    <citation type="journal article" date="2023" name="Mol. Phylogenet. Evol.">
        <title>Genome-scale phylogeny and comparative genomics of the fungal order Sordariales.</title>
        <authorList>
            <person name="Hensen N."/>
            <person name="Bonometti L."/>
            <person name="Westerberg I."/>
            <person name="Brannstrom I.O."/>
            <person name="Guillou S."/>
            <person name="Cros-Aarteil S."/>
            <person name="Calhoun S."/>
            <person name="Haridas S."/>
            <person name="Kuo A."/>
            <person name="Mondo S."/>
            <person name="Pangilinan J."/>
            <person name="Riley R."/>
            <person name="LaButti K."/>
            <person name="Andreopoulos B."/>
            <person name="Lipzen A."/>
            <person name="Chen C."/>
            <person name="Yan M."/>
            <person name="Daum C."/>
            <person name="Ng V."/>
            <person name="Clum A."/>
            <person name="Steindorff A."/>
            <person name="Ohm R.A."/>
            <person name="Martin F."/>
            <person name="Silar P."/>
            <person name="Natvig D.O."/>
            <person name="Lalanne C."/>
            <person name="Gautier V."/>
            <person name="Ament-Velasquez S.L."/>
            <person name="Kruys A."/>
            <person name="Hutchinson M.I."/>
            <person name="Powell A.J."/>
            <person name="Barry K."/>
            <person name="Miller A.N."/>
            <person name="Grigoriev I.V."/>
            <person name="Debuchy R."/>
            <person name="Gladieux P."/>
            <person name="Hiltunen Thoren M."/>
            <person name="Johannesson H."/>
        </authorList>
    </citation>
    <scope>NUCLEOTIDE SEQUENCE</scope>
    <source>
        <strain evidence="15">CBS 731.68</strain>
    </source>
</reference>
<comment type="catalytic activity">
    <reaction evidence="1 11">
        <text>Endohydrolysis of (1-&gt;4)-beta-D-xylosidic linkages in xylans.</text>
        <dbReference type="EC" id="3.2.1.8"/>
    </reaction>
</comment>
<evidence type="ECO:0000256" key="2">
    <source>
        <dbReference type="ARBA" id="ARBA00004613"/>
    </source>
</evidence>
<keyword evidence="10 11" id="KW-0624">Polysaccharide degradation</keyword>
<dbReference type="PANTHER" id="PTHR31490">
    <property type="entry name" value="GLYCOSYL HYDROLASE"/>
    <property type="match status" value="1"/>
</dbReference>
<dbReference type="SMART" id="SM00633">
    <property type="entry name" value="Glyco_10"/>
    <property type="match status" value="1"/>
</dbReference>
<organism evidence="15 16">
    <name type="scientific">Parathielavia appendiculata</name>
    <dbReference type="NCBI Taxonomy" id="2587402"/>
    <lineage>
        <taxon>Eukaryota</taxon>
        <taxon>Fungi</taxon>
        <taxon>Dikarya</taxon>
        <taxon>Ascomycota</taxon>
        <taxon>Pezizomycotina</taxon>
        <taxon>Sordariomycetes</taxon>
        <taxon>Sordariomycetidae</taxon>
        <taxon>Sordariales</taxon>
        <taxon>Chaetomiaceae</taxon>
        <taxon>Parathielavia</taxon>
    </lineage>
</organism>
<dbReference type="PRINTS" id="PR00134">
    <property type="entry name" value="GLHYDRLASE10"/>
</dbReference>
<keyword evidence="6" id="KW-0858">Xylan degradation</keyword>
<dbReference type="InterPro" id="IPR017853">
    <property type="entry name" value="GH"/>
</dbReference>
<dbReference type="InterPro" id="IPR044846">
    <property type="entry name" value="GH10"/>
</dbReference>
<evidence type="ECO:0000256" key="4">
    <source>
        <dbReference type="ARBA" id="ARBA00007495"/>
    </source>
</evidence>
<feature type="domain" description="GH10" evidence="14">
    <location>
        <begin position="17"/>
        <end position="334"/>
    </location>
</feature>
<evidence type="ECO:0000256" key="12">
    <source>
        <dbReference type="SAM" id="MobiDB-lite"/>
    </source>
</evidence>
<dbReference type="EC" id="3.2.1.8" evidence="11"/>
<dbReference type="GO" id="GO:0045493">
    <property type="term" value="P:xylan catabolic process"/>
    <property type="evidence" value="ECO:0007669"/>
    <property type="project" value="UniProtKB-KW"/>
</dbReference>
<feature type="compositionally biased region" description="Low complexity" evidence="12">
    <location>
        <begin position="354"/>
        <end position="363"/>
    </location>
</feature>
<keyword evidence="13" id="KW-1133">Transmembrane helix</keyword>
<evidence type="ECO:0000256" key="6">
    <source>
        <dbReference type="ARBA" id="ARBA00022651"/>
    </source>
</evidence>
<keyword evidence="7 11" id="KW-0378">Hydrolase</keyword>
<feature type="region of interest" description="Disordered" evidence="12">
    <location>
        <begin position="344"/>
        <end position="363"/>
    </location>
</feature>
<dbReference type="AlphaFoldDB" id="A0AAN6Z087"/>
<sequence length="400" mass="42158">MAYSLVSRAAAQSQTQGQGLHSLMVAAGKLYFGTATETNNFNDAAYQAISTNKNEFGMFTPENSQKWEVTEPTQGQFVFTQADQVAQKAASNGQLLRCHTLTWHSQLPSFVSSGTWTPETLSAVLEAHIKSVMTHYAGQCYAWDVVNEALNDDGTFRESVFFTTMGPDYIPISFRAAASADPSAKLYYNDFNLETTSSKADGAVKIVQLLKDAGAKIDGVGFQAHLTVGQTPSREELAATLSRFAALGVEVAYTELDLAHASLPASDADREQQARDYVAVVGSCLDVAACVGVTVWQFTDRYSWVPNTFPGKGDACLYTSEYHKKPAYEAVLELLQGAAAAAGGSGSGGGSTGEGASSNSTRTESSASISAATAALSGAFGVMGGLACLALPVVAAFLVF</sequence>
<evidence type="ECO:0000256" key="9">
    <source>
        <dbReference type="ARBA" id="ARBA00023295"/>
    </source>
</evidence>
<keyword evidence="8 11" id="KW-0119">Carbohydrate metabolism</keyword>
<dbReference type="RefSeq" id="XP_062642987.1">
    <property type="nucleotide sequence ID" value="XM_062789597.1"/>
</dbReference>
<evidence type="ECO:0000259" key="14">
    <source>
        <dbReference type="PROSITE" id="PS51760"/>
    </source>
</evidence>
<dbReference type="SUPFAM" id="SSF51445">
    <property type="entry name" value="(Trans)glycosidases"/>
    <property type="match status" value="1"/>
</dbReference>
<keyword evidence="9 11" id="KW-0326">Glycosidase</keyword>